<keyword evidence="5 6" id="KW-0472">Membrane</keyword>
<keyword evidence="2" id="KW-1003">Cell membrane</keyword>
<dbReference type="GO" id="GO:0005886">
    <property type="term" value="C:plasma membrane"/>
    <property type="evidence" value="ECO:0007669"/>
    <property type="project" value="UniProtKB-SubCell"/>
</dbReference>
<dbReference type="OrthoDB" id="9784202at2"/>
<evidence type="ECO:0000256" key="3">
    <source>
        <dbReference type="ARBA" id="ARBA00022692"/>
    </source>
</evidence>
<feature type="transmembrane region" description="Helical" evidence="6">
    <location>
        <begin position="6"/>
        <end position="25"/>
    </location>
</feature>
<dbReference type="PANTHER" id="PTHR38825:SF1">
    <property type="entry name" value="TRANSPORTER, LYSE FAMILY"/>
    <property type="match status" value="1"/>
</dbReference>
<sequence length="218" mass="23549">MDLSAIFITALVVGFSGAAMPGPLLTVTIGEVVRRGFIAGPLLMVGHALLEVLLVLLLLWGAVEILLAKQVHMVIALAGGAFLIYLGWTMYRDARQGKVSLQLTPEVEEITGEQAARRYRIHPVLAGILVSLSNPYWSIWWATIGLAYITTAMARGTAGLLAFMGGHLLADFIWYGFISGAVAGGRRFLNQQFYRGVIAVCGLFLLVLGSYFVYSGLS</sequence>
<dbReference type="EMBL" id="LSRS01000003">
    <property type="protein sequence ID" value="KAF1085185.1"/>
    <property type="molecule type" value="Genomic_DNA"/>
</dbReference>
<dbReference type="GO" id="GO:0006865">
    <property type="term" value="P:amino acid transport"/>
    <property type="evidence" value="ECO:0007669"/>
    <property type="project" value="InterPro"/>
</dbReference>
<evidence type="ECO:0000256" key="4">
    <source>
        <dbReference type="ARBA" id="ARBA00022989"/>
    </source>
</evidence>
<evidence type="ECO:0000313" key="8">
    <source>
        <dbReference type="Proteomes" id="UP000798488"/>
    </source>
</evidence>
<evidence type="ECO:0000256" key="5">
    <source>
        <dbReference type="ARBA" id="ARBA00023136"/>
    </source>
</evidence>
<feature type="transmembrane region" description="Helical" evidence="6">
    <location>
        <begin position="37"/>
        <end position="59"/>
    </location>
</feature>
<keyword evidence="3 6" id="KW-0812">Transmembrane</keyword>
<evidence type="ECO:0000256" key="6">
    <source>
        <dbReference type="SAM" id="Phobius"/>
    </source>
</evidence>
<dbReference type="PANTHER" id="PTHR38825">
    <property type="entry name" value="LYSINE EXPORTER PROTEIN (LYSE/YGGA)"/>
    <property type="match status" value="1"/>
</dbReference>
<comment type="subcellular location">
    <subcellularLocation>
        <location evidence="1">Cell membrane</location>
        <topology evidence="1">Multi-pass membrane protein</topology>
    </subcellularLocation>
</comment>
<keyword evidence="4 6" id="KW-1133">Transmembrane helix</keyword>
<dbReference type="RefSeq" id="WP_161821687.1">
    <property type="nucleotide sequence ID" value="NZ_LSRS01000003.1"/>
</dbReference>
<gene>
    <name evidence="7" type="ORF">SPSYN_01321</name>
</gene>
<dbReference type="InterPro" id="IPR001123">
    <property type="entry name" value="LeuE-type"/>
</dbReference>
<proteinExistence type="predicted"/>
<organism evidence="7 8">
    <name type="scientific">Sporotomaculum syntrophicum</name>
    <dbReference type="NCBI Taxonomy" id="182264"/>
    <lineage>
        <taxon>Bacteria</taxon>
        <taxon>Bacillati</taxon>
        <taxon>Bacillota</taxon>
        <taxon>Clostridia</taxon>
        <taxon>Eubacteriales</taxon>
        <taxon>Desulfallaceae</taxon>
        <taxon>Sporotomaculum</taxon>
    </lineage>
</organism>
<dbReference type="Pfam" id="PF01810">
    <property type="entry name" value="LysE"/>
    <property type="match status" value="1"/>
</dbReference>
<name>A0A9D2WPH8_9FIRM</name>
<accession>A0A9D2WPH8</accession>
<evidence type="ECO:0000313" key="7">
    <source>
        <dbReference type="EMBL" id="KAF1085185.1"/>
    </source>
</evidence>
<feature type="transmembrane region" description="Helical" evidence="6">
    <location>
        <begin position="124"/>
        <end position="149"/>
    </location>
</feature>
<reference evidence="7" key="1">
    <citation type="submission" date="2016-02" db="EMBL/GenBank/DDBJ databases">
        <title>Draft Genome Sequence of Sporotomaculum syntrophicum Strain FB, a Syntrophic Benzoate Degrader.</title>
        <authorList>
            <person name="Nobu M.K."/>
            <person name="Narihiro T."/>
            <person name="Qiu Y.-L."/>
            <person name="Ohashi A."/>
            <person name="Liu W.-T."/>
            <person name="Yuji S."/>
        </authorList>
    </citation>
    <scope>NUCLEOTIDE SEQUENCE</scope>
    <source>
        <strain evidence="7">FB</strain>
    </source>
</reference>
<evidence type="ECO:0000256" key="1">
    <source>
        <dbReference type="ARBA" id="ARBA00004651"/>
    </source>
</evidence>
<comment type="caution">
    <text evidence="7">The sequence shown here is derived from an EMBL/GenBank/DDBJ whole genome shotgun (WGS) entry which is preliminary data.</text>
</comment>
<protein>
    <submittedName>
        <fullName evidence="7">LysE type translocator</fullName>
    </submittedName>
</protein>
<feature type="transmembrane region" description="Helical" evidence="6">
    <location>
        <begin position="71"/>
        <end position="91"/>
    </location>
</feature>
<feature type="transmembrane region" description="Helical" evidence="6">
    <location>
        <begin position="196"/>
        <end position="214"/>
    </location>
</feature>
<dbReference type="Proteomes" id="UP000798488">
    <property type="component" value="Unassembled WGS sequence"/>
</dbReference>
<dbReference type="AlphaFoldDB" id="A0A9D2WPH8"/>
<feature type="transmembrane region" description="Helical" evidence="6">
    <location>
        <begin position="161"/>
        <end position="184"/>
    </location>
</feature>
<keyword evidence="8" id="KW-1185">Reference proteome</keyword>
<evidence type="ECO:0000256" key="2">
    <source>
        <dbReference type="ARBA" id="ARBA00022475"/>
    </source>
</evidence>